<dbReference type="EMBL" id="KE145369">
    <property type="protein sequence ID" value="EPE27706.1"/>
    <property type="molecule type" value="Genomic_DNA"/>
</dbReference>
<protein>
    <submittedName>
        <fullName evidence="2">Uncharacterized protein</fullName>
    </submittedName>
</protein>
<proteinExistence type="predicted"/>
<dbReference type="RefSeq" id="XP_008085065.1">
    <property type="nucleotide sequence ID" value="XM_008086874.1"/>
</dbReference>
<name>S3D6Q2_GLAL2</name>
<sequence>MEQLSRASRRAIRCKRVCESQPMLLQASGGAGNTTMPMPPWTPRQASLGFLSVPLHARPGLAAPFTSSPTQRCWSCRDFADGGTLASVVGRAGGPGCSLGSSEKASRRVRGKQQPDERRREQRTEHDSCELLCSPHICRFYTHHSYPHALLKAAPREHPHPYSWTHELHCETPPAVAEIDPFRVSNRLSPLARPECTSPVQCTPGTPGTKRRRTGRLEAVAAERLASHSVELRRDQSTNLHFRLWIKDQRDAVFNGGVTKPQQQQQLDQQTLTGNASILGPSTQHNRRSVEQPNRQHHMEISSPSLCFFMS</sequence>
<evidence type="ECO:0000313" key="2">
    <source>
        <dbReference type="EMBL" id="EPE27706.1"/>
    </source>
</evidence>
<gene>
    <name evidence="2" type="ORF">GLAREA_04497</name>
</gene>
<organism evidence="2 3">
    <name type="scientific">Glarea lozoyensis (strain ATCC 20868 / MF5171)</name>
    <dbReference type="NCBI Taxonomy" id="1116229"/>
    <lineage>
        <taxon>Eukaryota</taxon>
        <taxon>Fungi</taxon>
        <taxon>Dikarya</taxon>
        <taxon>Ascomycota</taxon>
        <taxon>Pezizomycotina</taxon>
        <taxon>Leotiomycetes</taxon>
        <taxon>Helotiales</taxon>
        <taxon>Helotiaceae</taxon>
        <taxon>Glarea</taxon>
    </lineage>
</organism>
<evidence type="ECO:0000313" key="3">
    <source>
        <dbReference type="Proteomes" id="UP000016922"/>
    </source>
</evidence>
<feature type="compositionally biased region" description="Basic and acidic residues" evidence="1">
    <location>
        <begin position="113"/>
        <end position="126"/>
    </location>
</feature>
<keyword evidence="3" id="KW-1185">Reference proteome</keyword>
<evidence type="ECO:0000256" key="1">
    <source>
        <dbReference type="SAM" id="MobiDB-lite"/>
    </source>
</evidence>
<accession>S3D6Q2</accession>
<feature type="region of interest" description="Disordered" evidence="1">
    <location>
        <begin position="95"/>
        <end position="126"/>
    </location>
</feature>
<reference evidence="2 3" key="1">
    <citation type="journal article" date="2013" name="BMC Genomics">
        <title>Genomics-driven discovery of the pneumocandin biosynthetic gene cluster in the fungus Glarea lozoyensis.</title>
        <authorList>
            <person name="Chen L."/>
            <person name="Yue Q."/>
            <person name="Zhang X."/>
            <person name="Xiang M."/>
            <person name="Wang C."/>
            <person name="Li S."/>
            <person name="Che Y."/>
            <person name="Ortiz-Lopez F.J."/>
            <person name="Bills G.F."/>
            <person name="Liu X."/>
            <person name="An Z."/>
        </authorList>
    </citation>
    <scope>NUCLEOTIDE SEQUENCE [LARGE SCALE GENOMIC DNA]</scope>
    <source>
        <strain evidence="3">ATCC 20868 / MF5171</strain>
    </source>
</reference>
<dbReference type="HOGENOM" id="CLU_894439_0_0_1"/>
<dbReference type="KEGG" id="glz:GLAREA_04497"/>
<dbReference type="AlphaFoldDB" id="S3D6Q2"/>
<dbReference type="Proteomes" id="UP000016922">
    <property type="component" value="Unassembled WGS sequence"/>
</dbReference>
<dbReference type="GeneID" id="19463552"/>
<feature type="region of interest" description="Disordered" evidence="1">
    <location>
        <begin position="278"/>
        <end position="303"/>
    </location>
</feature>